<evidence type="ECO:0000313" key="6">
    <source>
        <dbReference type="Proteomes" id="UP000322940"/>
    </source>
</evidence>
<dbReference type="OrthoDB" id="9814483at2"/>
<dbReference type="Pfam" id="PF09335">
    <property type="entry name" value="VTT_dom"/>
    <property type="match status" value="1"/>
</dbReference>
<comment type="caution">
    <text evidence="4">The sequence shown here is derived from an EMBL/GenBank/DDBJ whole genome shotgun (WGS) entry which is preliminary data.</text>
</comment>
<dbReference type="AlphaFoldDB" id="A0A1Y3QWL0"/>
<feature type="transmembrane region" description="Helical" evidence="1">
    <location>
        <begin position="108"/>
        <end position="132"/>
    </location>
</feature>
<dbReference type="eggNOG" id="COG1238">
    <property type="taxonomic scope" value="Bacteria"/>
</dbReference>
<feature type="transmembrane region" description="Helical" evidence="1">
    <location>
        <begin position="25"/>
        <end position="51"/>
    </location>
</feature>
<dbReference type="Proteomes" id="UP000322940">
    <property type="component" value="Unassembled WGS sequence"/>
</dbReference>
<reference evidence="5" key="1">
    <citation type="submission" date="2017-04" db="EMBL/GenBank/DDBJ databases">
        <title>Function of individual gut microbiota members based on whole genome sequencing of pure cultures obtained from chicken caecum.</title>
        <authorList>
            <person name="Medvecky M."/>
            <person name="Cejkova D."/>
            <person name="Polansky O."/>
            <person name="Karasova D."/>
            <person name="Kubasova T."/>
            <person name="Cizek A."/>
            <person name="Rychlik I."/>
        </authorList>
    </citation>
    <scope>NUCLEOTIDE SEQUENCE [LARGE SCALE GENOMIC DNA]</scope>
    <source>
        <strain evidence="5">An90</strain>
    </source>
</reference>
<feature type="transmembrane region" description="Helical" evidence="1">
    <location>
        <begin position="58"/>
        <end position="78"/>
    </location>
</feature>
<feature type="domain" description="VTT" evidence="2">
    <location>
        <begin position="46"/>
        <end position="156"/>
    </location>
</feature>
<dbReference type="RefSeq" id="WP_081918665.1">
    <property type="nucleotide sequence ID" value="NZ_JAHOOO010000001.1"/>
</dbReference>
<sequence length="163" mass="18594">MTIFAGDKERNLANTVMDWLLNLGYLGLFLGTFLAGTVLPLSSDILLVGMLAAKADPLICLPVAAVGNWLGAMTSYWLGWYAKWEWLEKWFRIKPDTLRRQQERVDKYGVWLAVVFWAPFIGMVCMIALGVYKVRPRTTALLALAGSFLRFSFWILLQTVWQQ</sequence>
<gene>
    <name evidence="4" type="ORF">B5G41_07245</name>
    <name evidence="3" type="ORF">F2Y10_03025</name>
</gene>
<name>A0A1Y3QWL0_9BACT</name>
<keyword evidence="1" id="KW-1133">Transmembrane helix</keyword>
<dbReference type="PANTHER" id="PTHR42709:SF4">
    <property type="entry name" value="INNER MEMBRANE PROTEIN YQAA"/>
    <property type="match status" value="1"/>
</dbReference>
<organism evidence="4 5">
    <name type="scientific">Alistipes onderdonkii</name>
    <dbReference type="NCBI Taxonomy" id="328813"/>
    <lineage>
        <taxon>Bacteria</taxon>
        <taxon>Pseudomonadati</taxon>
        <taxon>Bacteroidota</taxon>
        <taxon>Bacteroidia</taxon>
        <taxon>Bacteroidales</taxon>
        <taxon>Rikenellaceae</taxon>
        <taxon>Alistipes</taxon>
    </lineage>
</organism>
<keyword evidence="1" id="KW-0472">Membrane</keyword>
<evidence type="ECO:0000259" key="2">
    <source>
        <dbReference type="Pfam" id="PF09335"/>
    </source>
</evidence>
<dbReference type="Proteomes" id="UP000195772">
    <property type="component" value="Unassembled WGS sequence"/>
</dbReference>
<dbReference type="EMBL" id="NFHB01000004">
    <property type="protein sequence ID" value="OUN03475.1"/>
    <property type="molecule type" value="Genomic_DNA"/>
</dbReference>
<evidence type="ECO:0000256" key="1">
    <source>
        <dbReference type="SAM" id="Phobius"/>
    </source>
</evidence>
<reference evidence="4" key="2">
    <citation type="journal article" date="2018" name="BMC Genomics">
        <title>Whole genome sequencing and function prediction of 133 gut anaerobes isolated from chicken caecum in pure cultures.</title>
        <authorList>
            <person name="Medvecky M."/>
            <person name="Cejkova D."/>
            <person name="Polansky O."/>
            <person name="Karasova D."/>
            <person name="Kubasova T."/>
            <person name="Cizek A."/>
            <person name="Rychlik I."/>
        </authorList>
    </citation>
    <scope>NUCLEOTIDE SEQUENCE</scope>
    <source>
        <strain evidence="4">An90</strain>
    </source>
</reference>
<protein>
    <submittedName>
        <fullName evidence="3">DedA family protein</fullName>
    </submittedName>
</protein>
<reference evidence="3 6" key="3">
    <citation type="journal article" date="2019" name="Nat. Med.">
        <title>A library of human gut bacterial isolates paired with longitudinal multiomics data enables mechanistic microbiome research.</title>
        <authorList>
            <person name="Poyet M."/>
            <person name="Groussin M."/>
            <person name="Gibbons S.M."/>
            <person name="Avila-Pacheco J."/>
            <person name="Jiang X."/>
            <person name="Kearney S.M."/>
            <person name="Perrotta A.R."/>
            <person name="Berdy B."/>
            <person name="Zhao S."/>
            <person name="Lieberman T.D."/>
            <person name="Swanson P.K."/>
            <person name="Smith M."/>
            <person name="Roesemann S."/>
            <person name="Alexander J.E."/>
            <person name="Rich S.A."/>
            <person name="Livny J."/>
            <person name="Vlamakis H."/>
            <person name="Clish C."/>
            <person name="Bullock K."/>
            <person name="Deik A."/>
            <person name="Scott J."/>
            <person name="Pierce K.A."/>
            <person name="Xavier R.J."/>
            <person name="Alm E.J."/>
        </authorList>
    </citation>
    <scope>NUCLEOTIDE SEQUENCE [LARGE SCALE GENOMIC DNA]</scope>
    <source>
        <strain evidence="3 6">BIOML-A266</strain>
    </source>
</reference>
<accession>A0A1Y3QWL0</accession>
<evidence type="ECO:0000313" key="4">
    <source>
        <dbReference type="EMBL" id="OUN03475.1"/>
    </source>
</evidence>
<proteinExistence type="predicted"/>
<feature type="transmembrane region" description="Helical" evidence="1">
    <location>
        <begin position="139"/>
        <end position="157"/>
    </location>
</feature>
<dbReference type="InterPro" id="IPR051311">
    <property type="entry name" value="DedA_domain"/>
</dbReference>
<dbReference type="PANTHER" id="PTHR42709">
    <property type="entry name" value="ALKALINE PHOSPHATASE LIKE PROTEIN"/>
    <property type="match status" value="1"/>
</dbReference>
<dbReference type="InterPro" id="IPR032816">
    <property type="entry name" value="VTT_dom"/>
</dbReference>
<keyword evidence="1" id="KW-0812">Transmembrane</keyword>
<dbReference type="EMBL" id="VVXH01000002">
    <property type="protein sequence ID" value="KAA2380429.1"/>
    <property type="molecule type" value="Genomic_DNA"/>
</dbReference>
<evidence type="ECO:0000313" key="3">
    <source>
        <dbReference type="EMBL" id="KAA2380429.1"/>
    </source>
</evidence>
<evidence type="ECO:0000313" key="5">
    <source>
        <dbReference type="Proteomes" id="UP000195772"/>
    </source>
</evidence>